<sequence length="305" mass="32738">MSENSPRHIYCVTKNGTNPAYEGARVGVRRVAEDAGFVVTSVFPQKPDDPVEQAELVEQAILQKPDVVLLAPAHPGALDPQITKLQELNIPVISFVSRSKALAPECFVTSDNYALAYEITNYLLDHLGGKGRLIIIEGNPNSETSAPRTVGFEDAIAANPNAQIVARGIGNYQRIDAFEEMTKILATNPEFDGVLVANDFMALGVIEALENVGHKVPVVSVNAMPDAIEALKNGSLLATAAFDAMKIACASAQAAIRIVRDQPVPAEISLPVSIVTVDNCDEYDRSYEERALPTWESAIGANNNA</sequence>
<evidence type="ECO:0000256" key="2">
    <source>
        <dbReference type="ARBA" id="ARBA00007639"/>
    </source>
</evidence>
<accession>A0ABT6G794</accession>
<comment type="caution">
    <text evidence="5">The sequence shown here is derived from an EMBL/GenBank/DDBJ whole genome shotgun (WGS) entry which is preliminary data.</text>
</comment>
<dbReference type="Pfam" id="PF13407">
    <property type="entry name" value="Peripla_BP_4"/>
    <property type="match status" value="1"/>
</dbReference>
<dbReference type="Proteomes" id="UP001529180">
    <property type="component" value="Unassembled WGS sequence"/>
</dbReference>
<dbReference type="RefSeq" id="WP_181846481.1">
    <property type="nucleotide sequence ID" value="NZ_JARSBO010000001.1"/>
</dbReference>
<proteinExistence type="inferred from homology"/>
<feature type="domain" description="Periplasmic binding protein" evidence="4">
    <location>
        <begin position="9"/>
        <end position="260"/>
    </location>
</feature>
<dbReference type="CDD" id="cd01536">
    <property type="entry name" value="PBP1_ABC_sugar_binding-like"/>
    <property type="match status" value="1"/>
</dbReference>
<evidence type="ECO:0000313" key="5">
    <source>
        <dbReference type="EMBL" id="MDG4717920.1"/>
    </source>
</evidence>
<keyword evidence="6" id="KW-1185">Reference proteome</keyword>
<keyword evidence="3" id="KW-0732">Signal</keyword>
<evidence type="ECO:0000256" key="1">
    <source>
        <dbReference type="ARBA" id="ARBA00004196"/>
    </source>
</evidence>
<dbReference type="InterPro" id="IPR028082">
    <property type="entry name" value="Peripla_BP_I"/>
</dbReference>
<gene>
    <name evidence="5" type="ORF">P7680_02870</name>
</gene>
<dbReference type="SUPFAM" id="SSF53822">
    <property type="entry name" value="Periplasmic binding protein-like I"/>
    <property type="match status" value="1"/>
</dbReference>
<comment type="subcellular location">
    <subcellularLocation>
        <location evidence="1">Cell envelope</location>
    </subcellularLocation>
</comment>
<reference evidence="5 6" key="1">
    <citation type="submission" date="2023-03" db="EMBL/GenBank/DDBJ databases">
        <title>Strain FZY0004 represents a novel species in the genus Thalassospira isolated from seawater.</title>
        <authorList>
            <person name="Fu Z.-Y."/>
        </authorList>
    </citation>
    <scope>NUCLEOTIDE SEQUENCE [LARGE SCALE GENOMIC DNA]</scope>
    <source>
        <strain evidence="5 6">FZY0004</strain>
    </source>
</reference>
<evidence type="ECO:0000313" key="6">
    <source>
        <dbReference type="Proteomes" id="UP001529180"/>
    </source>
</evidence>
<name>A0ABT6G794_9PROT</name>
<evidence type="ECO:0000259" key="4">
    <source>
        <dbReference type="Pfam" id="PF13407"/>
    </source>
</evidence>
<dbReference type="Gene3D" id="3.40.50.2300">
    <property type="match status" value="2"/>
</dbReference>
<dbReference type="EMBL" id="JARSBO010000001">
    <property type="protein sequence ID" value="MDG4717920.1"/>
    <property type="molecule type" value="Genomic_DNA"/>
</dbReference>
<protein>
    <submittedName>
        <fullName evidence="5">Sugar ABC transporter substrate-binding protein</fullName>
    </submittedName>
</protein>
<dbReference type="PANTHER" id="PTHR46847:SF1">
    <property type="entry name" value="D-ALLOSE-BINDING PERIPLASMIC PROTEIN-RELATED"/>
    <property type="match status" value="1"/>
</dbReference>
<dbReference type="InterPro" id="IPR025997">
    <property type="entry name" value="SBP_2_dom"/>
</dbReference>
<evidence type="ECO:0000256" key="3">
    <source>
        <dbReference type="ARBA" id="ARBA00022729"/>
    </source>
</evidence>
<organism evidence="5 6">
    <name type="scientific">Thalassospira aquimaris</name>
    <dbReference type="NCBI Taxonomy" id="3037796"/>
    <lineage>
        <taxon>Bacteria</taxon>
        <taxon>Pseudomonadati</taxon>
        <taxon>Pseudomonadota</taxon>
        <taxon>Alphaproteobacteria</taxon>
        <taxon>Rhodospirillales</taxon>
        <taxon>Thalassospiraceae</taxon>
        <taxon>Thalassospira</taxon>
    </lineage>
</organism>
<comment type="similarity">
    <text evidence="2">Belongs to the bacterial solute-binding protein 2 family.</text>
</comment>
<dbReference type="PANTHER" id="PTHR46847">
    <property type="entry name" value="D-ALLOSE-BINDING PERIPLASMIC PROTEIN-RELATED"/>
    <property type="match status" value="1"/>
</dbReference>